<name>A0AA86NDT0_9EUKA</name>
<comment type="caution">
    <text evidence="1">The sequence shown here is derived from an EMBL/GenBank/DDBJ whole genome shotgun (WGS) entry which is preliminary data.</text>
</comment>
<dbReference type="EMBL" id="CATOUU010000145">
    <property type="protein sequence ID" value="CAI9917947.1"/>
    <property type="molecule type" value="Genomic_DNA"/>
</dbReference>
<dbReference type="EMBL" id="CAXDID020000357">
    <property type="protein sequence ID" value="CAL6081891.1"/>
    <property type="molecule type" value="Genomic_DNA"/>
</dbReference>
<organism evidence="1">
    <name type="scientific">Hexamita inflata</name>
    <dbReference type="NCBI Taxonomy" id="28002"/>
    <lineage>
        <taxon>Eukaryota</taxon>
        <taxon>Metamonada</taxon>
        <taxon>Diplomonadida</taxon>
        <taxon>Hexamitidae</taxon>
        <taxon>Hexamitinae</taxon>
        <taxon>Hexamita</taxon>
    </lineage>
</organism>
<protein>
    <submittedName>
        <fullName evidence="1">Uncharacterized protein</fullName>
    </submittedName>
</protein>
<keyword evidence="3" id="KW-1185">Reference proteome</keyword>
<evidence type="ECO:0000313" key="1">
    <source>
        <dbReference type="EMBL" id="CAI9917947.1"/>
    </source>
</evidence>
<evidence type="ECO:0000313" key="2">
    <source>
        <dbReference type="EMBL" id="CAL6081891.1"/>
    </source>
</evidence>
<sequence>MIDNQQYNYCKKSKVINNILVQNQIFMSNYVTSVLFINTQSTQQSKIDVTVHNNDMSSFSLLGSSIILQQVVDSRINVTLSFSVLSAALICTTCDVLVRGSTLIFIASGQQLSGVILTPILSAQFEQSFIQFRLNSSNSSGLVNTVQNTLNIFAVLNCFITGYNYVKSDYNGIASSLVVEPTTLNIAQLTICANQQQLFGSESISVSQVGTETLSCDVCDTSVLVYGICSDGLQFGVEVEGMLQCVFPFEYIENECVCARGYLLNITRCVNVVDNLTDISHIVADNYHELNGSVTDIYNTMHNIDSNIVKNYTSATANLLEISTKLEEYIISNFTLSDKNLLKNTSQIEQRIANNATQIQNTILANFNATNHSAILNLTSNSSNIEQYILTNFTQNDANLFLNTSVLDNRLKANFTSLNNSLISNISTLGSQITSSLAANSSKLEQYIIGNYSQVNIYLAQNTSTLDLKMNNSFNSLNSALINNISSLNSSSIASLVANSSKLEQYIASNYSNTNGLLLANTNTLDSRIQSNFTSLNNSLANNISALAIQSISNLKANSSKLEQYVIGNFTVSDSNIKVSVTNLDLKLSNSFNQLNSSLAGNISQLSSTTFANLKSNSSNIELYIQSNYSKADGNLLANTSLLDSRIQSNFTSFNNSLTSNISTLGSQITSSLAANSSKLEQYIIGNYSQVNIYLAQNTSTLDLKMNNSFNSLNSALINNISSLNSSSIASLVANSSKLEQYIASNYSNTNGLLLANTNTLDSRIQSNFTSLNSTQSSSIFTLSAQITANLFANASNLEQFVKGNYSNIDTNLQKNTSIIDNRVFDNTKSVNMALDTIQALIIQLQLQQSCTSVFGYEYVNNSCVLIGCRLYGQIPVNGKCECAPGYYLVNDSCAATQYFTFTSENVLCNLVKVFQIFDLQIISNTASDVSSGFAFPATPNVNDAFIDVPDYVFASITAQLFQAQYIFNNIKIQIGFQTLIGGNFLTSIQDITIKTMSIVSSPGTFIQSSGEQSILTSQASRTEILLLTINVHIQSTGNVTLINSARNNLKICSYKFSGSIYSTGTVALIAINFFQGIANLTQIEIETQNFKVGNYSSYLLSDVQQSQLTTQNILVKIQGQKSVLTSIYSDSTYFFQFGGLVTYCVQSTIKVTMSVFQNNQSINTEYFMNSGILIGTVYQNFNKIDIYQVCLQQQFVNVKTILLYGIIGEIHSIFTINQCNLRLIINSQRASYIGAVGLIRSPDFPIINNLFSSVQSNCYLDNVVQNYVSGIIAYLVNTQCAIKNSEVSNSKIQAESFAGGIVAIVTQSSLQAFDCLLLQNTIILNSIINASAQSASALISFASKSRILLQNIIVDSVYVISPINPGLILSKNVTSYITYQNSCSKGINQINNVQQTNCPFQSGIPSGC</sequence>
<dbReference type="Proteomes" id="UP001642409">
    <property type="component" value="Unassembled WGS sequence"/>
</dbReference>
<gene>
    <name evidence="1" type="ORF">HINF_LOCUS5592</name>
    <name evidence="2" type="ORF">HINF_LOCUS60683</name>
</gene>
<proteinExistence type="predicted"/>
<evidence type="ECO:0000313" key="3">
    <source>
        <dbReference type="Proteomes" id="UP001642409"/>
    </source>
</evidence>
<accession>A0AA86NDT0</accession>
<reference evidence="1" key="1">
    <citation type="submission" date="2023-06" db="EMBL/GenBank/DDBJ databases">
        <authorList>
            <person name="Kurt Z."/>
        </authorList>
    </citation>
    <scope>NUCLEOTIDE SEQUENCE</scope>
</reference>
<reference evidence="2 3" key="2">
    <citation type="submission" date="2024-07" db="EMBL/GenBank/DDBJ databases">
        <authorList>
            <person name="Akdeniz Z."/>
        </authorList>
    </citation>
    <scope>NUCLEOTIDE SEQUENCE [LARGE SCALE GENOMIC DNA]</scope>
</reference>